<proteinExistence type="predicted"/>
<evidence type="ECO:0008006" key="4">
    <source>
        <dbReference type="Google" id="ProtNLM"/>
    </source>
</evidence>
<keyword evidence="1" id="KW-0472">Membrane</keyword>
<gene>
    <name evidence="2" type="ORF">LPW36_03965</name>
</gene>
<feature type="transmembrane region" description="Helical" evidence="1">
    <location>
        <begin position="33"/>
        <end position="60"/>
    </location>
</feature>
<sequence length="192" mass="22053">MSTDEISVTYTMSVKERVKAQKKIKDSTIHEKVMGYFGVHTLGMLLVASAGITVVAIIITFWKAYDLMENRIALYAAVGAFILSLFFNYIREELFKSSMNKNESKEKAYAKYAVTVTVHPDFICQGNDKYEARTFWRFISKIYLKDEFIFICNKENYFTVIPLRAFLSPEDGQNFITLAKHYLSEKGDSAPL</sequence>
<evidence type="ECO:0000256" key="1">
    <source>
        <dbReference type="SAM" id="Phobius"/>
    </source>
</evidence>
<dbReference type="AlphaFoldDB" id="A0A9X1MUD5"/>
<dbReference type="Proteomes" id="UP001139171">
    <property type="component" value="Unassembled WGS sequence"/>
</dbReference>
<accession>A0A9X1MUD5</accession>
<evidence type="ECO:0000313" key="2">
    <source>
        <dbReference type="EMBL" id="MCD1125189.1"/>
    </source>
</evidence>
<evidence type="ECO:0000313" key="3">
    <source>
        <dbReference type="Proteomes" id="UP001139171"/>
    </source>
</evidence>
<reference evidence="2" key="1">
    <citation type="submission" date="2021-11" db="EMBL/GenBank/DDBJ databases">
        <title>Jinshanibacter sp. isolated from one year old Eriocheir sinensis.</title>
        <authorList>
            <person name="Li J.-Y."/>
            <person name="He W."/>
            <person name="Gao T.-H."/>
        </authorList>
    </citation>
    <scope>NUCLEOTIDE SEQUENCE</scope>
    <source>
        <strain evidence="2">LJY008</strain>
    </source>
</reference>
<organism evidence="2 3">
    <name type="scientific">Limnobaculum eriocheiris</name>
    <dbReference type="NCBI Taxonomy" id="2897391"/>
    <lineage>
        <taxon>Bacteria</taxon>
        <taxon>Pseudomonadati</taxon>
        <taxon>Pseudomonadota</taxon>
        <taxon>Gammaproteobacteria</taxon>
        <taxon>Enterobacterales</taxon>
        <taxon>Budviciaceae</taxon>
        <taxon>Limnobaculum</taxon>
    </lineage>
</organism>
<dbReference type="RefSeq" id="WP_230608170.1">
    <property type="nucleotide sequence ID" value="NZ_JAJNAG010000004.1"/>
</dbReference>
<name>A0A9X1MUD5_9GAMM</name>
<keyword evidence="1" id="KW-1133">Transmembrane helix</keyword>
<dbReference type="EMBL" id="JAJNAG010000004">
    <property type="protein sequence ID" value="MCD1125189.1"/>
    <property type="molecule type" value="Genomic_DNA"/>
</dbReference>
<protein>
    <recommendedName>
        <fullName evidence="4">YcxB family protein</fullName>
    </recommendedName>
</protein>
<feature type="transmembrane region" description="Helical" evidence="1">
    <location>
        <begin position="72"/>
        <end position="90"/>
    </location>
</feature>
<keyword evidence="3" id="KW-1185">Reference proteome</keyword>
<comment type="caution">
    <text evidence="2">The sequence shown here is derived from an EMBL/GenBank/DDBJ whole genome shotgun (WGS) entry which is preliminary data.</text>
</comment>
<keyword evidence="1" id="KW-0812">Transmembrane</keyword>